<dbReference type="SUPFAM" id="SSF53383">
    <property type="entry name" value="PLP-dependent transferases"/>
    <property type="match status" value="1"/>
</dbReference>
<dbReference type="CDD" id="cd00610">
    <property type="entry name" value="OAT_like"/>
    <property type="match status" value="1"/>
</dbReference>
<evidence type="ECO:0000256" key="4">
    <source>
        <dbReference type="ARBA" id="ARBA00022898"/>
    </source>
</evidence>
<dbReference type="EMBL" id="FOGB01000001">
    <property type="protein sequence ID" value="SEQ06003.1"/>
    <property type="molecule type" value="Genomic_DNA"/>
</dbReference>
<evidence type="ECO:0000256" key="3">
    <source>
        <dbReference type="ARBA" id="ARBA00022679"/>
    </source>
</evidence>
<evidence type="ECO:0000313" key="6">
    <source>
        <dbReference type="EMBL" id="SEQ06003.1"/>
    </source>
</evidence>
<dbReference type="InterPro" id="IPR005814">
    <property type="entry name" value="Aminotrans_3"/>
</dbReference>
<gene>
    <name evidence="6" type="ORF">SAMN03080615_00227</name>
</gene>
<dbReference type="PANTHER" id="PTHR42684">
    <property type="entry name" value="ADENOSYLMETHIONINE-8-AMINO-7-OXONONANOATE AMINOTRANSFERASE"/>
    <property type="match status" value="1"/>
</dbReference>
<dbReference type="AlphaFoldDB" id="A0A1H9CZL9"/>
<dbReference type="GO" id="GO:0030170">
    <property type="term" value="F:pyridoxal phosphate binding"/>
    <property type="evidence" value="ECO:0007669"/>
    <property type="project" value="InterPro"/>
</dbReference>
<keyword evidence="2" id="KW-0032">Aminotransferase</keyword>
<sequence length="439" mass="47678">MSTNINMDAFWMPFTANRDFKSQPRIIQRAEGVMYYTNEGQEILDATAGLWCVNAGHGRSEIADAVSQQLRELDYASPFNFGHEIGFEFANRLIRHTPTGLNKVFFANSGSEAVESALKIALQYHKSRGKGGKTKFLGREMAYHGVNFGGISVGGLTPNRTGFGPLLPVDHLPHTLDIANNAFSKGLPEQGIDKAEALEQLIHFHGADSIAAVIIEPMSGAGGVIMPPKGYLKRMREICDQYDILLIFDEVITGWGRLGSAFAAEEFDVVPDMITSAKGITNGVIPLGAVFVKDGIHDQIVNNVAVGGIEFYHGYTYSAHPVACAAGLATLDIYEKEGLLTRASGDIGTHFENQLHSLKDAPKVIDVRNYGLVGAVQFDASVASNGPIGLDFQKGCYKRGVMVRTMGNIVAFSPPLTIETNHIDRLVNVLRETAEEMFG</sequence>
<accession>A0A1H9CZL9</accession>
<keyword evidence="6" id="KW-0670">Pyruvate</keyword>
<dbReference type="RefSeq" id="WP_091352811.1">
    <property type="nucleotide sequence ID" value="NZ_AP025284.1"/>
</dbReference>
<name>A0A1H9CZL9_9GAMM</name>
<dbReference type="Proteomes" id="UP000198749">
    <property type="component" value="Unassembled WGS sequence"/>
</dbReference>
<dbReference type="GO" id="GO:0004015">
    <property type="term" value="F:adenosylmethionine-8-amino-7-oxononanoate transaminase activity"/>
    <property type="evidence" value="ECO:0007669"/>
    <property type="project" value="TreeGrafter"/>
</dbReference>
<dbReference type="OrthoDB" id="9801052at2"/>
<dbReference type="Pfam" id="PF00202">
    <property type="entry name" value="Aminotran_3"/>
    <property type="match status" value="1"/>
</dbReference>
<keyword evidence="4 5" id="KW-0663">Pyridoxal phosphate</keyword>
<protein>
    <submittedName>
        <fullName evidence="6">Beta-alanine--pyruvate transaminase</fullName>
    </submittedName>
</protein>
<dbReference type="Gene3D" id="3.90.1150.10">
    <property type="entry name" value="Aspartate Aminotransferase, domain 1"/>
    <property type="match status" value="1"/>
</dbReference>
<keyword evidence="7" id="KW-1185">Reference proteome</keyword>
<proteinExistence type="inferred from homology"/>
<evidence type="ECO:0000256" key="5">
    <source>
        <dbReference type="RuleBase" id="RU003560"/>
    </source>
</evidence>
<evidence type="ECO:0000256" key="2">
    <source>
        <dbReference type="ARBA" id="ARBA00022576"/>
    </source>
</evidence>
<dbReference type="FunFam" id="3.40.640.10:FF:000014">
    <property type="entry name" value="Adenosylmethionine-8-amino-7-oxononanoate aminotransferase, probable"/>
    <property type="match status" value="1"/>
</dbReference>
<evidence type="ECO:0000256" key="1">
    <source>
        <dbReference type="ARBA" id="ARBA00008954"/>
    </source>
</evidence>
<dbReference type="STRING" id="355243.SAMN03080615_00227"/>
<dbReference type="Gene3D" id="3.40.640.10">
    <property type="entry name" value="Type I PLP-dependent aspartate aminotransferase-like (Major domain)"/>
    <property type="match status" value="1"/>
</dbReference>
<dbReference type="PANTHER" id="PTHR42684:SF1">
    <property type="entry name" value="BETA-ALANINE--PYRUVATE AMINOTRANSFERASE"/>
    <property type="match status" value="1"/>
</dbReference>
<evidence type="ECO:0000313" key="7">
    <source>
        <dbReference type="Proteomes" id="UP000198749"/>
    </source>
</evidence>
<dbReference type="GO" id="GO:0009102">
    <property type="term" value="P:biotin biosynthetic process"/>
    <property type="evidence" value="ECO:0007669"/>
    <property type="project" value="TreeGrafter"/>
</dbReference>
<keyword evidence="3" id="KW-0808">Transferase</keyword>
<dbReference type="InterPro" id="IPR015421">
    <property type="entry name" value="PyrdxlP-dep_Trfase_major"/>
</dbReference>
<dbReference type="InterPro" id="IPR015424">
    <property type="entry name" value="PyrdxlP-dep_Trfase"/>
</dbReference>
<reference evidence="7" key="1">
    <citation type="submission" date="2016-10" db="EMBL/GenBank/DDBJ databases">
        <authorList>
            <person name="Varghese N."/>
            <person name="Submissions S."/>
        </authorList>
    </citation>
    <scope>NUCLEOTIDE SEQUENCE [LARGE SCALE GENOMIC DNA]</scope>
    <source>
        <strain evidence="7">DSM 18887</strain>
    </source>
</reference>
<organism evidence="6 7">
    <name type="scientific">Amphritea atlantica</name>
    <dbReference type="NCBI Taxonomy" id="355243"/>
    <lineage>
        <taxon>Bacteria</taxon>
        <taxon>Pseudomonadati</taxon>
        <taxon>Pseudomonadota</taxon>
        <taxon>Gammaproteobacteria</taxon>
        <taxon>Oceanospirillales</taxon>
        <taxon>Oceanospirillaceae</taxon>
        <taxon>Amphritea</taxon>
    </lineage>
</organism>
<comment type="similarity">
    <text evidence="1 5">Belongs to the class-III pyridoxal-phosphate-dependent aminotransferase family.</text>
</comment>
<dbReference type="InterPro" id="IPR015422">
    <property type="entry name" value="PyrdxlP-dep_Trfase_small"/>
</dbReference>